<name>A0A9D1KDY3_9BACT</name>
<reference evidence="2" key="2">
    <citation type="journal article" date="2021" name="PeerJ">
        <title>Extensive microbial diversity within the chicken gut microbiome revealed by metagenomics and culture.</title>
        <authorList>
            <person name="Gilroy R."/>
            <person name="Ravi A."/>
            <person name="Getino M."/>
            <person name="Pursley I."/>
            <person name="Horton D.L."/>
            <person name="Alikhan N.F."/>
            <person name="Baker D."/>
            <person name="Gharbi K."/>
            <person name="Hall N."/>
            <person name="Watson M."/>
            <person name="Adriaenssens E.M."/>
            <person name="Foster-Nyarko E."/>
            <person name="Jarju S."/>
            <person name="Secka A."/>
            <person name="Antonio M."/>
            <person name="Oren A."/>
            <person name="Chaudhuri R.R."/>
            <person name="La Ragione R."/>
            <person name="Hildebrand F."/>
            <person name="Pallen M.J."/>
        </authorList>
    </citation>
    <scope>NUCLEOTIDE SEQUENCE</scope>
    <source>
        <strain evidence="2">21143</strain>
    </source>
</reference>
<protein>
    <submittedName>
        <fullName evidence="2">Uncharacterized protein</fullName>
    </submittedName>
</protein>
<accession>A0A9D1KDY3</accession>
<reference evidence="2" key="1">
    <citation type="submission" date="2020-10" db="EMBL/GenBank/DDBJ databases">
        <authorList>
            <person name="Gilroy R."/>
        </authorList>
    </citation>
    <scope>NUCLEOTIDE SEQUENCE</scope>
    <source>
        <strain evidence="2">21143</strain>
    </source>
</reference>
<sequence>MKRCLLSVFLYFIFSVAVFSQNFAETLQWRIQGVDTLPAWVVSCRYPGIELGVSDVGLDRALAQDQAVAHALLCHLLHSGLDGQCVEETFSSSTSEEELRSEVRRLVKAVINYRFDYKVLNEYVSNFGEVFREVEISPDPDGKCLVKGVMELFYSYKFTGIERWSGYYQLALRVVGLDSLSEMSMKMHRLQRQSEYHSQVNGISTDKDLLYCTYADCGDSLGVEHYPMRRLVKGFWPSYILSHFDCLFFEDSDNSTIKSVTENYNGSMKNIDRNISEKLRIEIDTEIRGIVDNYLNVRCRLQ</sequence>
<gene>
    <name evidence="2" type="ORF">IAD06_06660</name>
</gene>
<evidence type="ECO:0000313" key="2">
    <source>
        <dbReference type="EMBL" id="HIT39701.1"/>
    </source>
</evidence>
<feature type="chain" id="PRO_5039128700" evidence="1">
    <location>
        <begin position="21"/>
        <end position="302"/>
    </location>
</feature>
<evidence type="ECO:0000313" key="3">
    <source>
        <dbReference type="Proteomes" id="UP000886722"/>
    </source>
</evidence>
<organism evidence="2 3">
    <name type="scientific">Candidatus Caccoplasma intestinavium</name>
    <dbReference type="NCBI Taxonomy" id="2840716"/>
    <lineage>
        <taxon>Bacteria</taxon>
        <taxon>Pseudomonadati</taxon>
        <taxon>Bacteroidota</taxon>
        <taxon>Bacteroidia</taxon>
        <taxon>Bacteroidales</taxon>
        <taxon>Bacteroidaceae</taxon>
        <taxon>Bacteroidaceae incertae sedis</taxon>
        <taxon>Candidatus Caccoplasma</taxon>
    </lineage>
</organism>
<feature type="signal peptide" evidence="1">
    <location>
        <begin position="1"/>
        <end position="20"/>
    </location>
</feature>
<dbReference type="EMBL" id="DVKT01000051">
    <property type="protein sequence ID" value="HIT39701.1"/>
    <property type="molecule type" value="Genomic_DNA"/>
</dbReference>
<comment type="caution">
    <text evidence="2">The sequence shown here is derived from an EMBL/GenBank/DDBJ whole genome shotgun (WGS) entry which is preliminary data.</text>
</comment>
<evidence type="ECO:0000256" key="1">
    <source>
        <dbReference type="SAM" id="SignalP"/>
    </source>
</evidence>
<dbReference type="Proteomes" id="UP000886722">
    <property type="component" value="Unassembled WGS sequence"/>
</dbReference>
<keyword evidence="1" id="KW-0732">Signal</keyword>
<dbReference type="AlphaFoldDB" id="A0A9D1KDY3"/>
<proteinExistence type="predicted"/>